<accession>A0A0R3VUK2</accession>
<evidence type="ECO:0000313" key="2">
    <source>
        <dbReference type="WBParaSite" id="TASK_0000100601-mRNA-1"/>
    </source>
</evidence>
<dbReference type="STRING" id="60517.A0A0R3VUK2"/>
<feature type="domain" description="HTH OST-type" evidence="1">
    <location>
        <begin position="389"/>
        <end position="463"/>
    </location>
</feature>
<organism evidence="2">
    <name type="scientific">Taenia asiatica</name>
    <name type="common">Asian tapeworm</name>
    <dbReference type="NCBI Taxonomy" id="60517"/>
    <lineage>
        <taxon>Eukaryota</taxon>
        <taxon>Metazoa</taxon>
        <taxon>Spiralia</taxon>
        <taxon>Lophotrochozoa</taxon>
        <taxon>Platyhelminthes</taxon>
        <taxon>Cestoda</taxon>
        <taxon>Eucestoda</taxon>
        <taxon>Cyclophyllidea</taxon>
        <taxon>Taeniidae</taxon>
        <taxon>Taenia</taxon>
    </lineage>
</organism>
<dbReference type="Gene3D" id="3.30.420.610">
    <property type="entry name" value="LOTUS domain-like"/>
    <property type="match status" value="5"/>
</dbReference>
<dbReference type="InterPro" id="IPR041966">
    <property type="entry name" value="LOTUS-like"/>
</dbReference>
<sequence length="1131" mass="126424">LPKLEDPLCAKHQPKDPRECIQMANQQRMPAVMIGLAELRSNVVRLLQEHNNLLSVMSFTHCYEETFGPLNKAESALEQKHDSDQEKSNKNSVFSSNYVPLEHLITCVSDVSIQLTVNGIKVVTLSQDNSQDAAVASSITDMPSQGLVVTESLRQFRREVVDLVKQQVGCALPLNKFIPAYHAHFGKQCRVSDYGFARLQDLIEALSGIVHIVGEGPLRTIMLTHVIQVRRFTHDLLRLLKGEQKKCIPISKLPQIYEDVFHKPFMPSNYGVCSILDLLNDVAESKLVVENLEEEGPSVVIPRRIQTAEQKIRTQLFAVEVVDMLSTMQRFQIAFTKFIPAYHHAFNHQCRVAEYGFTKFIELLEALPHVVEVQEENGERCVCLTPPLRLAIIRQMLLEILESQILRRLPMSDLVSAFVTHYQLGLLPKDYGFDTLEEMFASFSEVFLTQQQPQRQLEPSVSHPITSTSHNPILSMTGDCPKMETTKFEDGKAPNTTICVCLVDKYKTKQTAYRCLQILFNSPFGSIPEDEFKEHYRSTFQEEVDLDFVHEEMSPFISVKNYNVQMQNPAGSGMKPTAPDLDDTEVTVMGSRMVLLCPLILFARQLRFLLMRTRGRLMLNLVEQMYRRHFGVALCPEAYGYPSLLTLVHAVNFVVVVKGRGTRAILFLAQDYLGKLAWNIVYKIPFRHDLINRYITETVEPKELSQSVVPGKDYLPPTGEMYRPIQRQTPTVPWRYPSCMVQEGQFMQTAVGPARLVPINPFPGDTQQPEYPLAVSGFFVPGPVAQGYTLAQAPATPECTVYDYQGQNQELPPAINNPLFSYPGMQPSTDVPKLAPTYVSFYITNGETPAQTPPLSGGPVWGQPTEQQLAPAPFYAFPIKPPLPSLPQQALAYGYTAPQPMNPLPSIAQETETSLPSPNQITVPLVPTGTSQEEYLQETAVNEQQGLGEMLSLGNDGMQPALNGTSTSYHPIHPSNVAGWLPQAAQQIWTPSLIYQNVQTPLNSPSVDGQVMTPQSGAWMTDYNQWLDACRVATQWPVFQTTPMGVRPPGQPTISTVEPQSTSNGMMVFNGQLCMGNSFTLKPIPCRTEIGPDANPSVNKCEEGDWTLPISMTTESIDVNSKENDETGSIE</sequence>
<dbReference type="Pfam" id="PF12872">
    <property type="entry name" value="OST-HTH"/>
    <property type="match status" value="5"/>
</dbReference>
<proteinExistence type="predicted"/>
<dbReference type="WBParaSite" id="TASK_0000100601-mRNA-1">
    <property type="protein sequence ID" value="TASK_0000100601-mRNA-1"/>
    <property type="gene ID" value="TASK_0000100601"/>
</dbReference>
<dbReference type="PROSITE" id="PS51644">
    <property type="entry name" value="HTH_OST"/>
    <property type="match status" value="4"/>
</dbReference>
<protein>
    <submittedName>
        <fullName evidence="2">Si:ch73-15b2.5</fullName>
    </submittedName>
</protein>
<dbReference type="InterPro" id="IPR025605">
    <property type="entry name" value="OST-HTH/LOTUS_dom"/>
</dbReference>
<name>A0A0R3VUK2_TAEAS</name>
<feature type="domain" description="HTH OST-type" evidence="1">
    <location>
        <begin position="313"/>
        <end position="387"/>
    </location>
</feature>
<reference evidence="2" key="1">
    <citation type="submission" date="2016-04" db="UniProtKB">
        <authorList>
            <consortium name="WormBaseParasite"/>
        </authorList>
    </citation>
    <scope>IDENTIFICATION</scope>
</reference>
<evidence type="ECO:0000259" key="1">
    <source>
        <dbReference type="PROSITE" id="PS51644"/>
    </source>
</evidence>
<dbReference type="AlphaFoldDB" id="A0A0R3VUK2"/>
<feature type="domain" description="HTH OST-type" evidence="1">
    <location>
        <begin position="152"/>
        <end position="231"/>
    </location>
</feature>
<feature type="domain" description="HTH OST-type" evidence="1">
    <location>
        <begin position="598"/>
        <end position="671"/>
    </location>
</feature>